<dbReference type="InterPro" id="IPR036977">
    <property type="entry name" value="DNA_primase_Znf_CHC2"/>
</dbReference>
<protein>
    <submittedName>
        <fullName evidence="1">DNA primase (Bacterial type)</fullName>
    </submittedName>
</protein>
<evidence type="ECO:0000313" key="1">
    <source>
        <dbReference type="EMBL" id="CUN17562.1"/>
    </source>
</evidence>
<proteinExistence type="predicted"/>
<organism evidence="1 3">
    <name type="scientific">Anaerostipes hadrus</name>
    <dbReference type="NCBI Taxonomy" id="649756"/>
    <lineage>
        <taxon>Bacteria</taxon>
        <taxon>Bacillati</taxon>
        <taxon>Bacillota</taxon>
        <taxon>Clostridia</taxon>
        <taxon>Lachnospirales</taxon>
        <taxon>Lachnospiraceae</taxon>
        <taxon>Anaerostipes</taxon>
    </lineage>
</organism>
<evidence type="ECO:0000313" key="2">
    <source>
        <dbReference type="EMBL" id="NSJ79608.1"/>
    </source>
</evidence>
<dbReference type="AlphaFoldDB" id="A0A173UR96"/>
<dbReference type="GO" id="GO:0006260">
    <property type="term" value="P:DNA replication"/>
    <property type="evidence" value="ECO:0007669"/>
    <property type="project" value="InterPro"/>
</dbReference>
<dbReference type="SUPFAM" id="SSF57783">
    <property type="entry name" value="Zinc beta-ribbon"/>
    <property type="match status" value="1"/>
</dbReference>
<dbReference type="Proteomes" id="UP000095553">
    <property type="component" value="Unassembled WGS sequence"/>
</dbReference>
<gene>
    <name evidence="1" type="ORF">ERS852571_02992</name>
    <name evidence="2" type="ORF">G5A72_08435</name>
</gene>
<keyword evidence="4" id="KW-1185">Reference proteome</keyword>
<sequence length="464" mass="53122">MGFPFTIEDEAKLLPLKNARLTGGTIYADCPFCGSKGALHISVNKNMWNCCACMTRGVNNSGGGRTQLYAKYFNMTNSEAYHNICDLYGIEKDYRSIDVDEPTKEEPKRDVREIDYVYRALLSILTLSDEHKKNLRKRGLNDAAIQKHQYRSVPVTGVDNIVKTLLSYNMDLKGVPGFYMLDGKWKVNFTPALAGILIPVMSREGYIQGFQIRLNKPIRDSKYMWFSSQGKECGSSPGSPVHFIGDDPLAKTVVLTEGCLKANVAHELSKYLMNKPMTFVAIAGCGQFNSTKKALSSLKEYGCELVYDGFDMDKFKNPNVYRAMAKNFDIAHEVGIRMEVYRWNAIEIYGNFKQNTPYKVLINDKDYAFYSTYTNHKREFFDEFFADEKTGRLIIPEPILNPLHPHEDVNCKLIDVETGDYSEFKMNVDASINRCQDYTVWQKKGIDDYFYSLVRLKNKQQRKN</sequence>
<evidence type="ECO:0000313" key="3">
    <source>
        <dbReference type="Proteomes" id="UP000095553"/>
    </source>
</evidence>
<dbReference type="RefSeq" id="WP_049995745.1">
    <property type="nucleotide sequence ID" value="NZ_CYXY01000027.1"/>
</dbReference>
<dbReference type="Gene3D" id="3.90.580.10">
    <property type="entry name" value="Zinc finger, CHC2-type domain"/>
    <property type="match status" value="1"/>
</dbReference>
<dbReference type="GO" id="GO:0008270">
    <property type="term" value="F:zinc ion binding"/>
    <property type="evidence" value="ECO:0007669"/>
    <property type="project" value="InterPro"/>
</dbReference>
<dbReference type="EMBL" id="JAAITB010000016">
    <property type="protein sequence ID" value="NSJ79608.1"/>
    <property type="molecule type" value="Genomic_DNA"/>
</dbReference>
<reference evidence="1 3" key="1">
    <citation type="submission" date="2015-09" db="EMBL/GenBank/DDBJ databases">
        <authorList>
            <consortium name="Pathogen Informatics"/>
        </authorList>
    </citation>
    <scope>NUCLEOTIDE SEQUENCE [LARGE SCALE GENOMIC DNA]</scope>
    <source>
        <strain evidence="1 3">2789STDY5834959</strain>
    </source>
</reference>
<name>A0A173UR96_ANAHA</name>
<accession>A0A173UR96</accession>
<dbReference type="GO" id="GO:0003677">
    <property type="term" value="F:DNA binding"/>
    <property type="evidence" value="ECO:0007669"/>
    <property type="project" value="InterPro"/>
</dbReference>
<reference evidence="2 4" key="2">
    <citation type="journal article" date="2020" name="Cell Host Microbe">
        <title>Functional and Genomic Variation between Human-Derived Isolates of Lachnospiraceae Reveals Inter- and Intra-Species Diversity.</title>
        <authorList>
            <person name="Sorbara M.T."/>
            <person name="Littmann E.R."/>
            <person name="Fontana E."/>
            <person name="Moody T.U."/>
            <person name="Kohout C.E."/>
            <person name="Gjonbalaj M."/>
            <person name="Eaton V."/>
            <person name="Seok R."/>
            <person name="Leiner I.M."/>
            <person name="Pamer E.G."/>
        </authorList>
    </citation>
    <scope>NUCLEOTIDE SEQUENCE [LARGE SCALE GENOMIC DNA]</scope>
    <source>
        <strain evidence="2 4">MSK.14.57</strain>
    </source>
</reference>
<dbReference type="EMBL" id="CYXY01000027">
    <property type="protein sequence ID" value="CUN17562.1"/>
    <property type="molecule type" value="Genomic_DNA"/>
</dbReference>
<dbReference type="Proteomes" id="UP001644750">
    <property type="component" value="Unassembled WGS sequence"/>
</dbReference>
<evidence type="ECO:0000313" key="4">
    <source>
        <dbReference type="Proteomes" id="UP001644750"/>
    </source>
</evidence>
<reference evidence="2" key="3">
    <citation type="submission" date="2020-02" db="EMBL/GenBank/DDBJ databases">
        <authorList>
            <person name="Littmann E."/>
            <person name="Sorbara M."/>
        </authorList>
    </citation>
    <scope>NUCLEOTIDE SEQUENCE</scope>
    <source>
        <strain evidence="2">MSK.14.57</strain>
    </source>
</reference>